<dbReference type="InterPro" id="IPR038765">
    <property type="entry name" value="Papain-like_cys_pep_sf"/>
</dbReference>
<dbReference type="Gene3D" id="3.90.1720.10">
    <property type="entry name" value="endopeptidase domain like (from Nostoc punctiforme)"/>
    <property type="match status" value="1"/>
</dbReference>
<dbReference type="PROSITE" id="PS50911">
    <property type="entry name" value="CHAP"/>
    <property type="match status" value="1"/>
</dbReference>
<evidence type="ECO:0000256" key="2">
    <source>
        <dbReference type="SAM" id="MobiDB-lite"/>
    </source>
</evidence>
<organism evidence="4">
    <name type="scientific">Siphoviridae sp. ctTIi48</name>
    <dbReference type="NCBI Taxonomy" id="2827875"/>
    <lineage>
        <taxon>Viruses</taxon>
        <taxon>Duplodnaviria</taxon>
        <taxon>Heunggongvirae</taxon>
        <taxon>Uroviricota</taxon>
        <taxon>Caudoviricetes</taxon>
    </lineage>
</organism>
<dbReference type="GO" id="GO:0001897">
    <property type="term" value="P:symbiont-mediated cytolysis of host cell"/>
    <property type="evidence" value="ECO:0007669"/>
    <property type="project" value="UniProtKB-ARBA"/>
</dbReference>
<sequence length="291" mass="31781">MNYSEFINKYLGKSTDYDGVYGVQCVDLIKAYLHDVFGISAGSWGNARFYWINFNLRAPLKANFNKIKNTAQLVPKRGDIVVWNNTVGNGAGHIAIATGEGDTRSFYSYDQNWNGKPMRKVKHSYSGVYGVLRPKDQSKVAQSSGSTSSASNGSYPTPITWRNGSTPETVYAVNDCTDRIGTVYAKSTAQCYSKAGSCYLIVYSINNGKAHKAGFVAYAGGLNGAPPQSRAWKNGNTSETVYADTAKGTKVGTIDKYESCYCLGKIDGMYLVLYKVNGTNKQKCGFVDYHG</sequence>
<keyword evidence="1" id="KW-0929">Antimicrobial</keyword>
<evidence type="ECO:0000313" key="4">
    <source>
        <dbReference type="EMBL" id="DAF64107.1"/>
    </source>
</evidence>
<name>A0A8S5TM29_9CAUD</name>
<dbReference type="Pfam" id="PF05257">
    <property type="entry name" value="CHAP"/>
    <property type="match status" value="1"/>
</dbReference>
<proteinExistence type="predicted"/>
<evidence type="ECO:0000256" key="1">
    <source>
        <dbReference type="ARBA" id="ARBA00022529"/>
    </source>
</evidence>
<protein>
    <submittedName>
        <fullName evidence="4">Endolysin</fullName>
    </submittedName>
</protein>
<accession>A0A8S5TM29</accession>
<feature type="region of interest" description="Disordered" evidence="2">
    <location>
        <begin position="139"/>
        <end position="159"/>
    </location>
</feature>
<reference evidence="4" key="1">
    <citation type="journal article" date="2021" name="Proc. Natl. Acad. Sci. U.S.A.">
        <title>A Catalog of Tens of Thousands of Viruses from Human Metagenomes Reveals Hidden Associations with Chronic Diseases.</title>
        <authorList>
            <person name="Tisza M.J."/>
            <person name="Buck C.B."/>
        </authorList>
    </citation>
    <scope>NUCLEOTIDE SEQUENCE</scope>
    <source>
        <strain evidence="4">CtTIi48</strain>
    </source>
</reference>
<dbReference type="SUPFAM" id="SSF54001">
    <property type="entry name" value="Cysteine proteinases"/>
    <property type="match status" value="1"/>
</dbReference>
<feature type="compositionally biased region" description="Low complexity" evidence="2">
    <location>
        <begin position="139"/>
        <end position="154"/>
    </location>
</feature>
<evidence type="ECO:0000259" key="3">
    <source>
        <dbReference type="PROSITE" id="PS50911"/>
    </source>
</evidence>
<feature type="domain" description="Peptidase C51" evidence="3">
    <location>
        <begin position="1"/>
        <end position="133"/>
    </location>
</feature>
<dbReference type="EMBL" id="BK032851">
    <property type="protein sequence ID" value="DAF64107.1"/>
    <property type="molecule type" value="Genomic_DNA"/>
</dbReference>
<dbReference type="InterPro" id="IPR007921">
    <property type="entry name" value="CHAP_dom"/>
</dbReference>